<dbReference type="EMBL" id="CP031423">
    <property type="protein sequence ID" value="AZS37270.1"/>
    <property type="molecule type" value="Genomic_DNA"/>
</dbReference>
<sequence length="76" mass="8589">MTLIESAPPKQGQPADPVWREVEPGFWVASADGMFLGTIEQHSERRFFARNSTRTYVGEWSSLELARDAVLTARVH</sequence>
<dbReference type="OrthoDB" id="4978955at2"/>
<evidence type="ECO:0000313" key="2">
    <source>
        <dbReference type="Proteomes" id="UP000276888"/>
    </source>
</evidence>
<protein>
    <submittedName>
        <fullName evidence="1">Uncharacterized protein</fullName>
    </submittedName>
</protein>
<organism evidence="1 2">
    <name type="scientific">Microbacterium lemovicicum</name>
    <dbReference type="NCBI Taxonomy" id="1072463"/>
    <lineage>
        <taxon>Bacteria</taxon>
        <taxon>Bacillati</taxon>
        <taxon>Actinomycetota</taxon>
        <taxon>Actinomycetes</taxon>
        <taxon>Micrococcales</taxon>
        <taxon>Microbacteriaceae</taxon>
        <taxon>Microbacterium</taxon>
    </lineage>
</organism>
<dbReference type="Proteomes" id="UP000276888">
    <property type="component" value="Chromosome"/>
</dbReference>
<reference evidence="1 2" key="1">
    <citation type="submission" date="2018-08" db="EMBL/GenBank/DDBJ databases">
        <title>Microbacterium lemovicicum sp. nov., a bacterium isolated from a natural uranium-rich soil.</title>
        <authorList>
            <person name="ORTET P."/>
        </authorList>
    </citation>
    <scope>NUCLEOTIDE SEQUENCE [LARGE SCALE GENOMIC DNA]</scope>
    <source>
        <strain evidence="1 2">Viu22</strain>
    </source>
</reference>
<keyword evidence="2" id="KW-1185">Reference proteome</keyword>
<proteinExistence type="predicted"/>
<name>A0A3Q9J0F0_9MICO</name>
<accession>A0A3Q9J0F0</accession>
<evidence type="ECO:0000313" key="1">
    <source>
        <dbReference type="EMBL" id="AZS37270.1"/>
    </source>
</evidence>
<gene>
    <name evidence="1" type="ORF">CVS47_01904</name>
</gene>
<dbReference type="RefSeq" id="WP_127095850.1">
    <property type="nucleotide sequence ID" value="NZ_CP031423.1"/>
</dbReference>
<dbReference type="AlphaFoldDB" id="A0A3Q9J0F0"/>
<dbReference type="KEGG" id="mlv:CVS47_01904"/>